<keyword evidence="1" id="KW-0472">Membrane</keyword>
<organism evidence="2 3">
    <name type="scientific">Gossypium tomentosum</name>
    <name type="common">Hawaiian cotton</name>
    <name type="synonym">Gossypium sandvicense</name>
    <dbReference type="NCBI Taxonomy" id="34277"/>
    <lineage>
        <taxon>Eukaryota</taxon>
        <taxon>Viridiplantae</taxon>
        <taxon>Streptophyta</taxon>
        <taxon>Embryophyta</taxon>
        <taxon>Tracheophyta</taxon>
        <taxon>Spermatophyta</taxon>
        <taxon>Magnoliopsida</taxon>
        <taxon>eudicotyledons</taxon>
        <taxon>Gunneridae</taxon>
        <taxon>Pentapetalae</taxon>
        <taxon>rosids</taxon>
        <taxon>malvids</taxon>
        <taxon>Malvales</taxon>
        <taxon>Malvaceae</taxon>
        <taxon>Malvoideae</taxon>
        <taxon>Gossypium</taxon>
    </lineage>
</organism>
<dbReference type="EMBL" id="CM017627">
    <property type="protein sequence ID" value="TYH68752.1"/>
    <property type="molecule type" value="Genomic_DNA"/>
</dbReference>
<evidence type="ECO:0000256" key="1">
    <source>
        <dbReference type="SAM" id="Phobius"/>
    </source>
</evidence>
<keyword evidence="3" id="KW-1185">Reference proteome</keyword>
<evidence type="ECO:0000313" key="3">
    <source>
        <dbReference type="Proteomes" id="UP000322667"/>
    </source>
</evidence>
<keyword evidence="1" id="KW-1133">Transmembrane helix</keyword>
<gene>
    <name evidence="2" type="ORF">ES332_D05G009500v1</name>
</gene>
<evidence type="ECO:0000313" key="2">
    <source>
        <dbReference type="EMBL" id="TYH68752.1"/>
    </source>
</evidence>
<dbReference type="Proteomes" id="UP000322667">
    <property type="component" value="Chromosome D05"/>
</dbReference>
<sequence length="60" mass="7168">MVTAVKIEARLNFPMTIYVKQMGFGCSYEEAWSNNRRDIISFLKVQSLQALFFFFIFSFW</sequence>
<protein>
    <submittedName>
        <fullName evidence="2">Uncharacterized protein</fullName>
    </submittedName>
</protein>
<keyword evidence="1" id="KW-0812">Transmembrane</keyword>
<name>A0A5D2KPU4_GOSTO</name>
<accession>A0A5D2KPU4</accession>
<dbReference type="AlphaFoldDB" id="A0A5D2KPU4"/>
<reference evidence="2 3" key="1">
    <citation type="submission" date="2019-07" db="EMBL/GenBank/DDBJ databases">
        <title>WGS assembly of Gossypium tomentosum.</title>
        <authorList>
            <person name="Chen Z.J."/>
            <person name="Sreedasyam A."/>
            <person name="Ando A."/>
            <person name="Song Q."/>
            <person name="De L."/>
            <person name="Hulse-Kemp A."/>
            <person name="Ding M."/>
            <person name="Ye W."/>
            <person name="Kirkbride R."/>
            <person name="Jenkins J."/>
            <person name="Plott C."/>
            <person name="Lovell J."/>
            <person name="Lin Y.-M."/>
            <person name="Vaughn R."/>
            <person name="Liu B."/>
            <person name="Li W."/>
            <person name="Simpson S."/>
            <person name="Scheffler B."/>
            <person name="Saski C."/>
            <person name="Grover C."/>
            <person name="Hu G."/>
            <person name="Conover J."/>
            <person name="Carlson J."/>
            <person name="Shu S."/>
            <person name="Boston L."/>
            <person name="Williams M."/>
            <person name="Peterson D."/>
            <person name="Mcgee K."/>
            <person name="Jones D."/>
            <person name="Wendel J."/>
            <person name="Stelly D."/>
            <person name="Grimwood J."/>
            <person name="Schmutz J."/>
        </authorList>
    </citation>
    <scope>NUCLEOTIDE SEQUENCE [LARGE SCALE GENOMIC DNA]</scope>
    <source>
        <strain evidence="2">7179.01</strain>
    </source>
</reference>
<feature type="transmembrane region" description="Helical" evidence="1">
    <location>
        <begin position="39"/>
        <end position="59"/>
    </location>
</feature>
<proteinExistence type="predicted"/>